<keyword evidence="5" id="KW-1185">Reference proteome</keyword>
<dbReference type="RefSeq" id="WP_046089841.1">
    <property type="nucleotide sequence ID" value="NZ_LAKD02000004.1"/>
</dbReference>
<dbReference type="OrthoDB" id="4577644at2"/>
<dbReference type="PRINTS" id="PR00081">
    <property type="entry name" value="GDHRDH"/>
</dbReference>
<evidence type="ECO:0000313" key="4">
    <source>
        <dbReference type="EMBL" id="OPF83837.1"/>
    </source>
</evidence>
<feature type="region of interest" description="Disordered" evidence="3">
    <location>
        <begin position="264"/>
        <end position="283"/>
    </location>
</feature>
<comment type="similarity">
    <text evidence="1">Belongs to the short-chain dehydrogenases/reductases (SDR) family.</text>
</comment>
<dbReference type="Pfam" id="PF00106">
    <property type="entry name" value="adh_short"/>
    <property type="match status" value="1"/>
</dbReference>
<evidence type="ECO:0000256" key="2">
    <source>
        <dbReference type="ARBA" id="ARBA00023002"/>
    </source>
</evidence>
<name>A0A1V4DBV6_9ACTN</name>
<dbReference type="Gene3D" id="3.40.50.720">
    <property type="entry name" value="NAD(P)-binding Rossmann-like Domain"/>
    <property type="match status" value="1"/>
</dbReference>
<dbReference type="AlphaFoldDB" id="A0A1V4DBV6"/>
<dbReference type="EMBL" id="LAKD02000004">
    <property type="protein sequence ID" value="OPF83837.1"/>
    <property type="molecule type" value="Genomic_DNA"/>
</dbReference>
<evidence type="ECO:0000313" key="5">
    <source>
        <dbReference type="Proteomes" id="UP000033615"/>
    </source>
</evidence>
<sequence>MPRNPVDITVPDLSGRRAVVTGASDGIGVGIATRLAAAGADVLLPVRDPRKGEAALATIRQTAPQTNVSLRGLDLSSLASVAALGKTLQEEGQPIHILINNAGVMTPPDRQTTADGFELQFGTNHLGHFALVAHLLPLLRAGHARVTSQISVAANQRAINWADLNWQRSYDGMKAYSQSKIALGLFGLELDRRSQAHGWGITSNLSHPGIAPTNLLAARPEIGRARDTLGVRAIRALSARGILAGTVHTARLPALYAATSPDAERGGFYGPRGPGHLGGPPGGQKLYSRLRGTEEAQRVWQVSEELTTVHFPST</sequence>
<evidence type="ECO:0000256" key="3">
    <source>
        <dbReference type="SAM" id="MobiDB-lite"/>
    </source>
</evidence>
<dbReference type="Proteomes" id="UP000033615">
    <property type="component" value="Unassembled WGS sequence"/>
</dbReference>
<dbReference type="PANTHER" id="PTHR24320:SF148">
    <property type="entry name" value="NAD(P)-BINDING ROSSMANN-FOLD SUPERFAMILY PROTEIN"/>
    <property type="match status" value="1"/>
</dbReference>
<dbReference type="NCBIfam" id="NF004513">
    <property type="entry name" value="PRK05854.1"/>
    <property type="match status" value="1"/>
</dbReference>
<reference evidence="4" key="1">
    <citation type="submission" date="2016-12" db="EMBL/GenBank/DDBJ databases">
        <title>Genome sequence of Streptomyces antioxidans MUSC 164.</title>
        <authorList>
            <person name="Lee L.-H."/>
            <person name="Ser H.-L."/>
        </authorList>
    </citation>
    <scope>NUCLEOTIDE SEQUENCE [LARGE SCALE GENOMIC DNA]</scope>
    <source>
        <strain evidence="4">MUSC 164</strain>
    </source>
</reference>
<accession>A0A1V4DBV6</accession>
<proteinExistence type="inferred from homology"/>
<dbReference type="SUPFAM" id="SSF51735">
    <property type="entry name" value="NAD(P)-binding Rossmann-fold domains"/>
    <property type="match status" value="1"/>
</dbReference>
<comment type="caution">
    <text evidence="4">The sequence shown here is derived from an EMBL/GenBank/DDBJ whole genome shotgun (WGS) entry which is preliminary data.</text>
</comment>
<organism evidence="4 5">
    <name type="scientific">Streptomyces antioxidans</name>
    <dbReference type="NCBI Taxonomy" id="1507734"/>
    <lineage>
        <taxon>Bacteria</taxon>
        <taxon>Bacillati</taxon>
        <taxon>Actinomycetota</taxon>
        <taxon>Actinomycetes</taxon>
        <taxon>Kitasatosporales</taxon>
        <taxon>Streptomycetaceae</taxon>
        <taxon>Streptomyces</taxon>
    </lineage>
</organism>
<keyword evidence="2" id="KW-0560">Oxidoreductase</keyword>
<dbReference type="InterPro" id="IPR036291">
    <property type="entry name" value="NAD(P)-bd_dom_sf"/>
</dbReference>
<feature type="compositionally biased region" description="Gly residues" evidence="3">
    <location>
        <begin position="267"/>
        <end position="282"/>
    </location>
</feature>
<dbReference type="InterPro" id="IPR002347">
    <property type="entry name" value="SDR_fam"/>
</dbReference>
<evidence type="ECO:0000256" key="1">
    <source>
        <dbReference type="ARBA" id="ARBA00006484"/>
    </source>
</evidence>
<gene>
    <name evidence="4" type="ORF">VT50_0203370</name>
</gene>
<protein>
    <submittedName>
        <fullName evidence="4">Short chain dehydrogenase</fullName>
    </submittedName>
</protein>
<dbReference type="PANTHER" id="PTHR24320">
    <property type="entry name" value="RETINOL DEHYDROGENASE"/>
    <property type="match status" value="1"/>
</dbReference>
<dbReference type="GO" id="GO:0016491">
    <property type="term" value="F:oxidoreductase activity"/>
    <property type="evidence" value="ECO:0007669"/>
    <property type="project" value="UniProtKB-KW"/>
</dbReference>